<accession>A0A231UWR6</accession>
<dbReference type="EMBL" id="NBYO01000002">
    <property type="protein sequence ID" value="OXT00322.1"/>
    <property type="molecule type" value="Genomic_DNA"/>
</dbReference>
<dbReference type="Pfam" id="PF04069">
    <property type="entry name" value="OpuAC"/>
    <property type="match status" value="1"/>
</dbReference>
<dbReference type="CDD" id="cd13641">
    <property type="entry name" value="PBP2_HisX_like"/>
    <property type="match status" value="1"/>
</dbReference>
<keyword evidence="1" id="KW-0732">Signal</keyword>
<dbReference type="Gene3D" id="3.40.190.100">
    <property type="entry name" value="Glycine betaine-binding periplasmic protein, domain 2"/>
    <property type="match status" value="1"/>
</dbReference>
<reference evidence="4" key="1">
    <citation type="journal article" date="2017" name="Int. J. Syst. Evol. Microbiol.">
        <title>Notoacmeibacter marinus gen. nov., sp. nov., isolated from the gut of a limpet and proposal of Notoacmeibacteraceae fam. nov. in the order Rhizobiales of the class Alphaproteobacteria.</title>
        <authorList>
            <person name="Huang Z."/>
            <person name="Guo F."/>
            <person name="Lai Q."/>
        </authorList>
    </citation>
    <scope>NUCLEOTIDE SEQUENCE [LARGE SCALE GENOMIC DNA]</scope>
    <source>
        <strain evidence="4">XMTR2A4</strain>
    </source>
</reference>
<proteinExistence type="predicted"/>
<name>A0A231UWR6_9HYPH</name>
<protein>
    <submittedName>
        <fullName evidence="3">ABC transporter substrate-binding protein</fullName>
    </submittedName>
</protein>
<evidence type="ECO:0000313" key="4">
    <source>
        <dbReference type="Proteomes" id="UP000215405"/>
    </source>
</evidence>
<feature type="signal peptide" evidence="1">
    <location>
        <begin position="1"/>
        <end position="25"/>
    </location>
</feature>
<dbReference type="AlphaFoldDB" id="A0A231UWR6"/>
<evidence type="ECO:0000313" key="3">
    <source>
        <dbReference type="EMBL" id="OXT00322.1"/>
    </source>
</evidence>
<sequence>MINKRLLTLAAGAAALAFSATGAAAQDSSCGSVSMAEFDWPSGELMANVDKIILEEGYGCDVQLVTGGTTTIFASMNEKGEPEVAGELWINAVRDLLEKGIEEGELKIVNDGPITDLGEGWWVTPKFAEEHPDLDTVEKILERPDLFPDQEDESKGAFIGCPAGWGCQLINANLYRAFDMEEKGWKLVDPGSAAGLDGSMSKANERDEPWFGYYWSPTAMIGKYKMVLLPFEAEYAGDENWNGCIALAEQDCEDPKKTAWTKSEVRTVITDEFAEKSGPAQEYLSKRVFPGEIMNEMLVYMQDEQASGEDAAFYFLETHKDLWNEWVSEDVAKKVQEKL</sequence>
<dbReference type="Proteomes" id="UP000215405">
    <property type="component" value="Unassembled WGS sequence"/>
</dbReference>
<dbReference type="Gene3D" id="3.40.190.10">
    <property type="entry name" value="Periplasmic binding protein-like II"/>
    <property type="match status" value="1"/>
</dbReference>
<dbReference type="SUPFAM" id="SSF53850">
    <property type="entry name" value="Periplasmic binding protein-like II"/>
    <property type="match status" value="1"/>
</dbReference>
<feature type="domain" description="ABC-type glycine betaine transport system substrate-binding" evidence="2">
    <location>
        <begin position="32"/>
        <end position="317"/>
    </location>
</feature>
<keyword evidence="4" id="KW-1185">Reference proteome</keyword>
<dbReference type="GO" id="GO:0022857">
    <property type="term" value="F:transmembrane transporter activity"/>
    <property type="evidence" value="ECO:0007669"/>
    <property type="project" value="InterPro"/>
</dbReference>
<evidence type="ECO:0000256" key="1">
    <source>
        <dbReference type="SAM" id="SignalP"/>
    </source>
</evidence>
<comment type="caution">
    <text evidence="3">The sequence shown here is derived from an EMBL/GenBank/DDBJ whole genome shotgun (WGS) entry which is preliminary data.</text>
</comment>
<organism evidence="3 4">
    <name type="scientific">Notoacmeibacter marinus</name>
    <dbReference type="NCBI Taxonomy" id="1876515"/>
    <lineage>
        <taxon>Bacteria</taxon>
        <taxon>Pseudomonadati</taxon>
        <taxon>Pseudomonadota</taxon>
        <taxon>Alphaproteobacteria</taxon>
        <taxon>Hyphomicrobiales</taxon>
        <taxon>Notoacmeibacteraceae</taxon>
        <taxon>Notoacmeibacter</taxon>
    </lineage>
</organism>
<dbReference type="RefSeq" id="WP_094077151.1">
    <property type="nucleotide sequence ID" value="NZ_NBYO01000002.1"/>
</dbReference>
<gene>
    <name evidence="3" type="ORF">B7H23_09245</name>
</gene>
<feature type="chain" id="PRO_5012218103" evidence="1">
    <location>
        <begin position="26"/>
        <end position="339"/>
    </location>
</feature>
<evidence type="ECO:0000259" key="2">
    <source>
        <dbReference type="Pfam" id="PF04069"/>
    </source>
</evidence>
<dbReference type="GO" id="GO:0043190">
    <property type="term" value="C:ATP-binding cassette (ABC) transporter complex"/>
    <property type="evidence" value="ECO:0007669"/>
    <property type="project" value="InterPro"/>
</dbReference>
<dbReference type="InterPro" id="IPR007210">
    <property type="entry name" value="ABC_Gly_betaine_transp_sub-bd"/>
</dbReference>